<dbReference type="GO" id="GO:0016854">
    <property type="term" value="F:racemase and epimerase activity"/>
    <property type="evidence" value="ECO:0007669"/>
    <property type="project" value="UniProtKB-ARBA"/>
</dbReference>
<dbReference type="SFLD" id="SFLDS00001">
    <property type="entry name" value="Enolase"/>
    <property type="match status" value="1"/>
</dbReference>
<dbReference type="Pfam" id="PF02746">
    <property type="entry name" value="MR_MLE_N"/>
    <property type="match status" value="1"/>
</dbReference>
<evidence type="ECO:0000259" key="4">
    <source>
        <dbReference type="SMART" id="SM00922"/>
    </source>
</evidence>
<accession>A0A437M7P8</accession>
<keyword evidence="3" id="KW-0413">Isomerase</keyword>
<dbReference type="SUPFAM" id="SSF54826">
    <property type="entry name" value="Enolase N-terminal domain-like"/>
    <property type="match status" value="1"/>
</dbReference>
<dbReference type="SFLD" id="SFLDG00180">
    <property type="entry name" value="muconate_cycloisomerase"/>
    <property type="match status" value="1"/>
</dbReference>
<dbReference type="InterPro" id="IPR018110">
    <property type="entry name" value="Mandel_Rmase/mucon_lact_enz_CS"/>
</dbReference>
<sequence length="378" mass="40771">MPRIITADVFKLRYDLGGYKLSYGPLTDMFPVLLKLTDSDGNVGWGEANPQQPFTEEDADEVIQVLKDELLPILLAEQDCEPAEIDGLLDKVRPEKHLLAKGAVSIALLDIKGKRLGVPVANLLGQVIRTSLPVSHPLNNGTAEDDIAVVDAKLKEGYVDFMLKMGAPSSTIADEIKRVAILDERYGKSVRFKADANTGWTREQAAEFLAGVENSLLAFVEEPIAKGDIDGMAELQKNTSLLISADESLTGMASAKRIIEQRAAMVFSIKITKNGGPLRAQALANLAKDNGILCYANSMGEGGITQAASLHLAVTTSNLIDIGHSFRSVLRLTGDVTNFASFIKNGIVYLPEGPGLGIIVDEDKVRQNALVSHHLARD</sequence>
<dbReference type="OrthoDB" id="9802699at2"/>
<dbReference type="InterPro" id="IPR036849">
    <property type="entry name" value="Enolase-like_C_sf"/>
</dbReference>
<evidence type="ECO:0000256" key="2">
    <source>
        <dbReference type="ARBA" id="ARBA00022723"/>
    </source>
</evidence>
<comment type="caution">
    <text evidence="5">The sequence shown here is derived from an EMBL/GenBank/DDBJ whole genome shotgun (WGS) entry which is preliminary data.</text>
</comment>
<dbReference type="SFLD" id="SFLDF00009">
    <property type="entry name" value="o-succinylbenzoate_synthase"/>
    <property type="match status" value="1"/>
</dbReference>
<dbReference type="PANTHER" id="PTHR48073">
    <property type="entry name" value="O-SUCCINYLBENZOATE SYNTHASE-RELATED"/>
    <property type="match status" value="1"/>
</dbReference>
<keyword evidence="6" id="KW-1185">Reference proteome</keyword>
<organism evidence="5 6">
    <name type="scientific">Sphingomonas crocodyli</name>
    <dbReference type="NCBI Taxonomy" id="1979270"/>
    <lineage>
        <taxon>Bacteria</taxon>
        <taxon>Pseudomonadati</taxon>
        <taxon>Pseudomonadota</taxon>
        <taxon>Alphaproteobacteria</taxon>
        <taxon>Sphingomonadales</taxon>
        <taxon>Sphingomonadaceae</taxon>
        <taxon>Sphingomonas</taxon>
    </lineage>
</organism>
<name>A0A437M7P8_9SPHN</name>
<dbReference type="GO" id="GO:0006518">
    <property type="term" value="P:peptide metabolic process"/>
    <property type="evidence" value="ECO:0007669"/>
    <property type="project" value="UniProtKB-ARBA"/>
</dbReference>
<dbReference type="RefSeq" id="WP_127742228.1">
    <property type="nucleotide sequence ID" value="NZ_SACN01000001.1"/>
</dbReference>
<dbReference type="GO" id="GO:0000287">
    <property type="term" value="F:magnesium ion binding"/>
    <property type="evidence" value="ECO:0007669"/>
    <property type="project" value="UniProtKB-ARBA"/>
</dbReference>
<dbReference type="Gene3D" id="3.30.390.10">
    <property type="entry name" value="Enolase-like, N-terminal domain"/>
    <property type="match status" value="1"/>
</dbReference>
<dbReference type="Proteomes" id="UP000282971">
    <property type="component" value="Unassembled WGS sequence"/>
</dbReference>
<dbReference type="Gene3D" id="3.20.20.120">
    <property type="entry name" value="Enolase-like C-terminal domain"/>
    <property type="match status" value="1"/>
</dbReference>
<dbReference type="InterPro" id="IPR013342">
    <property type="entry name" value="Mandelate_racemase_C"/>
</dbReference>
<dbReference type="AlphaFoldDB" id="A0A437M7P8"/>
<evidence type="ECO:0000313" key="5">
    <source>
        <dbReference type="EMBL" id="RVT93524.1"/>
    </source>
</evidence>
<dbReference type="PROSITE" id="PS00909">
    <property type="entry name" value="MR_MLE_2"/>
    <property type="match status" value="1"/>
</dbReference>
<feature type="domain" description="Mandelate racemase/muconate lactonizing enzyme C-terminal" evidence="4">
    <location>
        <begin position="143"/>
        <end position="242"/>
    </location>
</feature>
<dbReference type="EMBL" id="SACN01000001">
    <property type="protein sequence ID" value="RVT93524.1"/>
    <property type="molecule type" value="Genomic_DNA"/>
</dbReference>
<evidence type="ECO:0000256" key="3">
    <source>
        <dbReference type="ARBA" id="ARBA00023235"/>
    </source>
</evidence>
<comment type="similarity">
    <text evidence="1">Belongs to the mandelate racemase/muconate lactonizing enzyme family.</text>
</comment>
<evidence type="ECO:0000256" key="1">
    <source>
        <dbReference type="ARBA" id="ARBA00008031"/>
    </source>
</evidence>
<dbReference type="SMART" id="SM00922">
    <property type="entry name" value="MR_MLE"/>
    <property type="match status" value="1"/>
</dbReference>
<reference evidence="5 6" key="1">
    <citation type="submission" date="2019-01" db="EMBL/GenBank/DDBJ databases">
        <authorList>
            <person name="Chen W.-M."/>
        </authorList>
    </citation>
    <scope>NUCLEOTIDE SEQUENCE [LARGE SCALE GENOMIC DNA]</scope>
    <source>
        <strain evidence="5 6">CCP-7</strain>
    </source>
</reference>
<dbReference type="SUPFAM" id="SSF51604">
    <property type="entry name" value="Enolase C-terminal domain-like"/>
    <property type="match status" value="1"/>
</dbReference>
<gene>
    <name evidence="5" type="ORF">EOD43_06535</name>
</gene>
<dbReference type="InterPro" id="IPR029017">
    <property type="entry name" value="Enolase-like_N"/>
</dbReference>
<keyword evidence="2" id="KW-0479">Metal-binding</keyword>
<dbReference type="InterPro" id="IPR029065">
    <property type="entry name" value="Enolase_C-like"/>
</dbReference>
<dbReference type="Pfam" id="PF13378">
    <property type="entry name" value="MR_MLE_C"/>
    <property type="match status" value="1"/>
</dbReference>
<dbReference type="InterPro" id="IPR013341">
    <property type="entry name" value="Mandelate_racemase_N_dom"/>
</dbReference>
<dbReference type="PANTHER" id="PTHR48073:SF2">
    <property type="entry name" value="O-SUCCINYLBENZOATE SYNTHASE"/>
    <property type="match status" value="1"/>
</dbReference>
<dbReference type="GO" id="GO:0009063">
    <property type="term" value="P:amino acid catabolic process"/>
    <property type="evidence" value="ECO:0007669"/>
    <property type="project" value="InterPro"/>
</dbReference>
<proteinExistence type="inferred from homology"/>
<evidence type="ECO:0000313" key="6">
    <source>
        <dbReference type="Proteomes" id="UP000282971"/>
    </source>
</evidence>
<protein>
    <submittedName>
        <fullName evidence="5">Mandelate racemase</fullName>
    </submittedName>
</protein>